<keyword evidence="3" id="KW-1185">Reference proteome</keyword>
<organism evidence="2 3">
    <name type="scientific">Inquilinus limosus</name>
    <dbReference type="NCBI Taxonomy" id="171674"/>
    <lineage>
        <taxon>Bacteria</taxon>
        <taxon>Pseudomonadati</taxon>
        <taxon>Pseudomonadota</taxon>
        <taxon>Alphaproteobacteria</taxon>
        <taxon>Rhodospirillales</taxon>
        <taxon>Rhodospirillaceae</taxon>
        <taxon>Inquilinus</taxon>
    </lineage>
</organism>
<feature type="compositionally biased region" description="Pro residues" evidence="1">
    <location>
        <begin position="298"/>
        <end position="311"/>
    </location>
</feature>
<proteinExistence type="predicted"/>
<evidence type="ECO:0008006" key="4">
    <source>
        <dbReference type="Google" id="ProtNLM"/>
    </source>
</evidence>
<feature type="region of interest" description="Disordered" evidence="1">
    <location>
        <begin position="460"/>
        <end position="485"/>
    </location>
</feature>
<evidence type="ECO:0000256" key="1">
    <source>
        <dbReference type="SAM" id="MobiDB-lite"/>
    </source>
</evidence>
<reference evidence="3" key="1">
    <citation type="submission" date="2017-05" db="EMBL/GenBank/DDBJ databases">
        <authorList>
            <person name="Macchi M."/>
            <person name="Festa S."/>
            <person name="Coppotelli B.M."/>
            <person name="Morelli I.S."/>
        </authorList>
    </citation>
    <scope>NUCLEOTIDE SEQUENCE [LARGE SCALE GENOMIC DNA]</scope>
    <source>
        <strain evidence="3">I</strain>
    </source>
</reference>
<feature type="compositionally biased region" description="Low complexity" evidence="1">
    <location>
        <begin position="461"/>
        <end position="470"/>
    </location>
</feature>
<dbReference type="Gene3D" id="2.60.200.60">
    <property type="match status" value="1"/>
</dbReference>
<evidence type="ECO:0000313" key="3">
    <source>
        <dbReference type="Proteomes" id="UP000196655"/>
    </source>
</evidence>
<dbReference type="EMBL" id="NHON01000084">
    <property type="protein sequence ID" value="OWJ63634.1"/>
    <property type="molecule type" value="Genomic_DNA"/>
</dbReference>
<protein>
    <recommendedName>
        <fullName evidence="4">Tox-PAAR-like domain-containing protein</fullName>
    </recommendedName>
</protein>
<name>A0A211ZEP2_9PROT</name>
<sequence length="527" mass="55050">MALDPDDIGGAIARGGNAAHTAQSAAGEYNPLDVWTHTGEGFDQQGFTSSMDLSHISSTPVGDIPGALKGQAGELGDALKAIKDADGALATTGAVFGALTSLEQLISIPFSAIPFPALPAVRILDFAIGLPHAHSHPPNLIPPAPPILLPSFGPVIPIPFLSGAGTVLINGMPAGRCLDMGLGIWCGGYFPMFEIFLGSSSVWIEGMRAARIGVDITKHCVFSSFKVGPSDPPLGVPIGTTVTASPNVIIGGVPMPSLTAFAIGAAMKGAFKGLGKLAGAVKSARAARAAARADKPPSVRPPPRALPPAPRRPALEAAPESSWPPRTPEAYHAAGQVRQALDTVNGERMQLFGRIKMPKKLNPGCIDLYTHADGSRSVGLSGRAGRRAAPYVEDILNRQFPLGRPSEPFVVDGARVASRDAGAVNGPVWRVRGRTDPELAGRLGNAPGRNLPPTNCAEPRAASAAHASDSPITGHETIFPGDELPDNLKKYDFPEDERWPGAENQMHPCENCDLNKHTISEYARGHG</sequence>
<feature type="region of interest" description="Disordered" evidence="1">
    <location>
        <begin position="288"/>
        <end position="328"/>
    </location>
</feature>
<evidence type="ECO:0000313" key="2">
    <source>
        <dbReference type="EMBL" id="OWJ63634.1"/>
    </source>
</evidence>
<dbReference type="Proteomes" id="UP000196655">
    <property type="component" value="Unassembled WGS sequence"/>
</dbReference>
<accession>A0A211ZEP2</accession>
<dbReference type="STRING" id="1122125.GCA_000423185_01310"/>
<gene>
    <name evidence="2" type="ORF">BWR60_28785</name>
</gene>
<dbReference type="CDD" id="cd14740">
    <property type="entry name" value="PAAR_4"/>
    <property type="match status" value="1"/>
</dbReference>
<dbReference type="RefSeq" id="WP_088155494.1">
    <property type="nucleotide sequence ID" value="NZ_NHON01000084.1"/>
</dbReference>
<dbReference type="AlphaFoldDB" id="A0A211ZEP2"/>
<comment type="caution">
    <text evidence="2">The sequence shown here is derived from an EMBL/GenBank/DDBJ whole genome shotgun (WGS) entry which is preliminary data.</text>
</comment>
<dbReference type="OrthoDB" id="197187at2"/>